<reference evidence="1" key="1">
    <citation type="submission" date="2022-11" db="EMBL/GenBank/DDBJ databases">
        <authorList>
            <person name="Kamali M."/>
            <person name="Peak L."/>
            <person name="Go Y.Y."/>
            <person name="Balasuriya U.B.R."/>
            <person name="Carossino M."/>
        </authorList>
    </citation>
    <scope>NUCLEOTIDE SEQUENCE</scope>
    <source>
        <strain evidence="1">4524</strain>
    </source>
</reference>
<reference evidence="1" key="2">
    <citation type="journal article" date="2023" name="Pathogens">
        <title>Pathological Features and Genomic Characterization of an Actinobacillus equuli subsp. equuli Bearing Unique Virulence-Associated Genes from an Adult Horse with Pleuropneumonia.</title>
        <authorList>
            <person name="Kamali M."/>
            <person name="Carossino M."/>
            <person name="Del Piero F."/>
            <person name="Peak L."/>
            <person name="Mitchell M.S."/>
            <person name="Willette J."/>
            <person name="Baker R."/>
            <person name="Li F."/>
            <person name="Kenez A."/>
            <person name="Balasuriya U.B.R."/>
            <person name="Go Y.Y."/>
        </authorList>
    </citation>
    <scope>NUCLEOTIDE SEQUENCE</scope>
    <source>
        <strain evidence="1">4524</strain>
    </source>
</reference>
<accession>A0A9X4G6Z1</accession>
<evidence type="ECO:0000313" key="1">
    <source>
        <dbReference type="EMBL" id="MDE8035761.1"/>
    </source>
</evidence>
<protein>
    <recommendedName>
        <fullName evidence="3">Lipoprotein</fullName>
    </recommendedName>
</protein>
<comment type="caution">
    <text evidence="1">The sequence shown here is derived from an EMBL/GenBank/DDBJ whole genome shotgun (WGS) entry which is preliminary data.</text>
</comment>
<evidence type="ECO:0000313" key="2">
    <source>
        <dbReference type="Proteomes" id="UP001142444"/>
    </source>
</evidence>
<proteinExistence type="predicted"/>
<dbReference type="AlphaFoldDB" id="A0A9X4G6Z1"/>
<name>A0A9X4G6Z1_ACTEU</name>
<gene>
    <name evidence="1" type="ORF">OQ257_11400</name>
</gene>
<dbReference type="RefSeq" id="WP_275218548.1">
    <property type="nucleotide sequence ID" value="NZ_JAPHVQ010000020.1"/>
</dbReference>
<dbReference type="EMBL" id="JAPHVQ010000020">
    <property type="protein sequence ID" value="MDE8035761.1"/>
    <property type="molecule type" value="Genomic_DNA"/>
</dbReference>
<sequence>MKKIIFTLAIAFVIGGCGVSTTEMRSLEAKSYPIKSDSQQSKQCLLDKLNDFRPDRMLINDLGERTEIFIGATQAGKFRNFYLFNVSSQEVKLSHYDGIFPALSEREADEYIKSCL</sequence>
<dbReference type="PROSITE" id="PS51257">
    <property type="entry name" value="PROKAR_LIPOPROTEIN"/>
    <property type="match status" value="1"/>
</dbReference>
<evidence type="ECO:0008006" key="3">
    <source>
        <dbReference type="Google" id="ProtNLM"/>
    </source>
</evidence>
<dbReference type="Proteomes" id="UP001142444">
    <property type="component" value="Unassembled WGS sequence"/>
</dbReference>
<organism evidence="1 2">
    <name type="scientific">Actinobacillus equuli subsp. equuli</name>
    <dbReference type="NCBI Taxonomy" id="202947"/>
    <lineage>
        <taxon>Bacteria</taxon>
        <taxon>Pseudomonadati</taxon>
        <taxon>Pseudomonadota</taxon>
        <taxon>Gammaproteobacteria</taxon>
        <taxon>Pasteurellales</taxon>
        <taxon>Pasteurellaceae</taxon>
        <taxon>Actinobacillus</taxon>
    </lineage>
</organism>
<keyword evidence="2" id="KW-1185">Reference proteome</keyword>